<dbReference type="HOGENOM" id="CLU_067202_1_1_1"/>
<dbReference type="RefSeq" id="XP_007832767.1">
    <property type="nucleotide sequence ID" value="XM_007834576.1"/>
</dbReference>
<dbReference type="eggNOG" id="KOG2702">
    <property type="taxonomic scope" value="Eukaryota"/>
</dbReference>
<dbReference type="KEGG" id="pfy:PFICI_05995"/>
<dbReference type="AlphaFoldDB" id="W3X4C2"/>
<dbReference type="InterPro" id="IPR006083">
    <property type="entry name" value="PRK/URK"/>
</dbReference>
<evidence type="ECO:0000313" key="3">
    <source>
        <dbReference type="Proteomes" id="UP000030651"/>
    </source>
</evidence>
<organism evidence="2 3">
    <name type="scientific">Pestalotiopsis fici (strain W106-1 / CGMCC3.15140)</name>
    <dbReference type="NCBI Taxonomy" id="1229662"/>
    <lineage>
        <taxon>Eukaryota</taxon>
        <taxon>Fungi</taxon>
        <taxon>Dikarya</taxon>
        <taxon>Ascomycota</taxon>
        <taxon>Pezizomycotina</taxon>
        <taxon>Sordariomycetes</taxon>
        <taxon>Xylariomycetidae</taxon>
        <taxon>Amphisphaeriales</taxon>
        <taxon>Sporocadaceae</taxon>
        <taxon>Pestalotiopsis</taxon>
    </lineage>
</organism>
<feature type="domain" description="Phosphoribulokinase/uridine kinase" evidence="1">
    <location>
        <begin position="27"/>
        <end position="184"/>
    </location>
</feature>
<sequence>MEEQVSRLVDKVWQGYQNMPKNQRFMVAIGGIPGSGKTNLSQRVTERLNERQQQEHPGSTPVAAFCPMDGYHWPRSVLDTFDPAMNAHARRGAEFTFDGQSFLSLVKLLRAPLDSEEGRKPIFAPSFDHAAKDPVDDDIEIRPHHRIVVFEGNYVCLDREPWRAAANLMDLRWFVQVERDVAKKRLAARHLASTIVDSLEAGVARAEENDLPNGDEINANKVPNIDETIVSKEDQGWAPVN</sequence>
<dbReference type="STRING" id="1229662.W3X4C2"/>
<dbReference type="FunCoup" id="W3X4C2">
    <property type="interactions" value="6"/>
</dbReference>
<accession>W3X4C2</accession>
<evidence type="ECO:0000313" key="2">
    <source>
        <dbReference type="EMBL" id="ETS80993.1"/>
    </source>
</evidence>
<protein>
    <recommendedName>
        <fullName evidence="1">Phosphoribulokinase/uridine kinase domain-containing protein</fullName>
    </recommendedName>
</protein>
<dbReference type="EMBL" id="KI912112">
    <property type="protein sequence ID" value="ETS80993.1"/>
    <property type="molecule type" value="Genomic_DNA"/>
</dbReference>
<dbReference type="Proteomes" id="UP000030651">
    <property type="component" value="Unassembled WGS sequence"/>
</dbReference>
<reference evidence="3" key="1">
    <citation type="journal article" date="2015" name="BMC Genomics">
        <title>Genomic and transcriptomic analysis of the endophytic fungus Pestalotiopsis fici reveals its lifestyle and high potential for synthesis of natural products.</title>
        <authorList>
            <person name="Wang X."/>
            <person name="Zhang X."/>
            <person name="Liu L."/>
            <person name="Xiang M."/>
            <person name="Wang W."/>
            <person name="Sun X."/>
            <person name="Che Y."/>
            <person name="Guo L."/>
            <person name="Liu G."/>
            <person name="Guo L."/>
            <person name="Wang C."/>
            <person name="Yin W.B."/>
            <person name="Stadler M."/>
            <person name="Zhang X."/>
            <person name="Liu X."/>
        </authorList>
    </citation>
    <scope>NUCLEOTIDE SEQUENCE [LARGE SCALE GENOMIC DNA]</scope>
    <source>
        <strain evidence="3">W106-1 / CGMCC3.15140</strain>
    </source>
</reference>
<dbReference type="Pfam" id="PF00485">
    <property type="entry name" value="PRK"/>
    <property type="match status" value="1"/>
</dbReference>
<dbReference type="SUPFAM" id="SSF52540">
    <property type="entry name" value="P-loop containing nucleoside triphosphate hydrolases"/>
    <property type="match status" value="1"/>
</dbReference>
<dbReference type="GO" id="GO:0005524">
    <property type="term" value="F:ATP binding"/>
    <property type="evidence" value="ECO:0007669"/>
    <property type="project" value="InterPro"/>
</dbReference>
<keyword evidence="3" id="KW-1185">Reference proteome</keyword>
<proteinExistence type="predicted"/>
<dbReference type="PANTHER" id="PTHR10285">
    <property type="entry name" value="URIDINE KINASE"/>
    <property type="match status" value="1"/>
</dbReference>
<dbReference type="InParanoid" id="W3X4C2"/>
<dbReference type="OMA" id="EVWFVEV"/>
<name>W3X4C2_PESFW</name>
<evidence type="ECO:0000259" key="1">
    <source>
        <dbReference type="Pfam" id="PF00485"/>
    </source>
</evidence>
<gene>
    <name evidence="2" type="ORF">PFICI_05995</name>
</gene>
<dbReference type="Gene3D" id="3.40.50.300">
    <property type="entry name" value="P-loop containing nucleotide triphosphate hydrolases"/>
    <property type="match status" value="2"/>
</dbReference>
<dbReference type="OrthoDB" id="6362633at2759"/>
<dbReference type="GO" id="GO:0016301">
    <property type="term" value="F:kinase activity"/>
    <property type="evidence" value="ECO:0007669"/>
    <property type="project" value="InterPro"/>
</dbReference>
<dbReference type="InterPro" id="IPR027417">
    <property type="entry name" value="P-loop_NTPase"/>
</dbReference>
<dbReference type="GeneID" id="19271008"/>